<evidence type="ECO:0000313" key="3">
    <source>
        <dbReference type="EMBL" id="MFC0566211.1"/>
    </source>
</evidence>
<keyword evidence="2" id="KW-1133">Transmembrane helix</keyword>
<dbReference type="RefSeq" id="WP_377340721.1">
    <property type="nucleotide sequence ID" value="NZ_JBHLUE010000016.1"/>
</dbReference>
<dbReference type="Proteomes" id="UP001589894">
    <property type="component" value="Unassembled WGS sequence"/>
</dbReference>
<feature type="compositionally biased region" description="Basic and acidic residues" evidence="1">
    <location>
        <begin position="1"/>
        <end position="18"/>
    </location>
</feature>
<feature type="region of interest" description="Disordered" evidence="1">
    <location>
        <begin position="203"/>
        <end position="225"/>
    </location>
</feature>
<sequence>MNVNRRDRRDTGERRDAAQRTPRSGGRIVAQRGTGTPPPGPVRRTAGGVRSAGAEGPARRARTAPEPPAAGTGPRAEGTAALAVEPVVVRRTAAAASNRQSAARLTVAPPAPVLVPRAPFVALILAVVVGGVLGILVVNTKINENAIRLSRMQDQQATLDLRQQQLEDQITKAEAPGNLVARARKLGLVDSGPPAFIRLPDGRTIGVPQPAAGEPAVTSEQGAGG</sequence>
<keyword evidence="2" id="KW-0812">Transmembrane</keyword>
<gene>
    <name evidence="3" type="ORF">ACFFHU_18975</name>
</gene>
<keyword evidence="4" id="KW-1185">Reference proteome</keyword>
<accession>A0ABV6NZS9</accession>
<keyword evidence="2" id="KW-0472">Membrane</keyword>
<proteinExistence type="predicted"/>
<evidence type="ECO:0000256" key="2">
    <source>
        <dbReference type="SAM" id="Phobius"/>
    </source>
</evidence>
<evidence type="ECO:0008006" key="5">
    <source>
        <dbReference type="Google" id="ProtNLM"/>
    </source>
</evidence>
<feature type="compositionally biased region" description="Low complexity" evidence="1">
    <location>
        <begin position="69"/>
        <end position="78"/>
    </location>
</feature>
<feature type="transmembrane region" description="Helical" evidence="2">
    <location>
        <begin position="120"/>
        <end position="142"/>
    </location>
</feature>
<dbReference type="EMBL" id="JBHLUE010000016">
    <property type="protein sequence ID" value="MFC0566211.1"/>
    <property type="molecule type" value="Genomic_DNA"/>
</dbReference>
<comment type="caution">
    <text evidence="3">The sequence shown here is derived from an EMBL/GenBank/DDBJ whole genome shotgun (WGS) entry which is preliminary data.</text>
</comment>
<feature type="region of interest" description="Disordered" evidence="1">
    <location>
        <begin position="1"/>
        <end position="78"/>
    </location>
</feature>
<evidence type="ECO:0000256" key="1">
    <source>
        <dbReference type="SAM" id="MobiDB-lite"/>
    </source>
</evidence>
<feature type="compositionally biased region" description="Low complexity" evidence="1">
    <location>
        <begin position="42"/>
        <end position="56"/>
    </location>
</feature>
<organism evidence="3 4">
    <name type="scientific">Plantactinospora siamensis</name>
    <dbReference type="NCBI Taxonomy" id="555372"/>
    <lineage>
        <taxon>Bacteria</taxon>
        <taxon>Bacillati</taxon>
        <taxon>Actinomycetota</taxon>
        <taxon>Actinomycetes</taxon>
        <taxon>Micromonosporales</taxon>
        <taxon>Micromonosporaceae</taxon>
        <taxon>Plantactinospora</taxon>
    </lineage>
</organism>
<evidence type="ECO:0000313" key="4">
    <source>
        <dbReference type="Proteomes" id="UP001589894"/>
    </source>
</evidence>
<name>A0ABV6NZS9_9ACTN</name>
<reference evidence="3 4" key="1">
    <citation type="submission" date="2024-09" db="EMBL/GenBank/DDBJ databases">
        <authorList>
            <person name="Sun Q."/>
            <person name="Mori K."/>
        </authorList>
    </citation>
    <scope>NUCLEOTIDE SEQUENCE [LARGE SCALE GENOMIC DNA]</scope>
    <source>
        <strain evidence="3 4">TBRC 2205</strain>
    </source>
</reference>
<protein>
    <recommendedName>
        <fullName evidence="5">Septum formation initiator</fullName>
    </recommendedName>
</protein>